<gene>
    <name evidence="1" type="ORF">ACFYKX_04130</name>
</gene>
<evidence type="ECO:0000313" key="1">
    <source>
        <dbReference type="EMBL" id="MFE8699806.1"/>
    </source>
</evidence>
<comment type="caution">
    <text evidence="1">The sequence shown here is derived from an EMBL/GenBank/DDBJ whole genome shotgun (WGS) entry which is preliminary data.</text>
</comment>
<reference evidence="1 2" key="1">
    <citation type="submission" date="2024-08" db="EMBL/GenBank/DDBJ databases">
        <title>Two novel Cytobacillus novel species.</title>
        <authorList>
            <person name="Liu G."/>
        </authorList>
    </citation>
    <scope>NUCLEOTIDE SEQUENCE [LARGE SCALE GENOMIC DNA]</scope>
    <source>
        <strain evidence="1 2">FJAT-54145</strain>
    </source>
</reference>
<dbReference type="EMBL" id="JBIACK010000001">
    <property type="protein sequence ID" value="MFE8699806.1"/>
    <property type="molecule type" value="Genomic_DNA"/>
</dbReference>
<protein>
    <submittedName>
        <fullName evidence="1">Uncharacterized protein</fullName>
    </submittedName>
</protein>
<accession>A0ABW6K6J8</accession>
<organism evidence="1 2">
    <name type="scientific">Cytobacillus spartinae</name>
    <dbReference type="NCBI Taxonomy" id="3299023"/>
    <lineage>
        <taxon>Bacteria</taxon>
        <taxon>Bacillati</taxon>
        <taxon>Bacillota</taxon>
        <taxon>Bacilli</taxon>
        <taxon>Bacillales</taxon>
        <taxon>Bacillaceae</taxon>
        <taxon>Cytobacillus</taxon>
    </lineage>
</organism>
<proteinExistence type="predicted"/>
<keyword evidence="2" id="KW-1185">Reference proteome</keyword>
<evidence type="ECO:0000313" key="2">
    <source>
        <dbReference type="Proteomes" id="UP001601059"/>
    </source>
</evidence>
<sequence>MSPEESKLDAEIDERSNVFLMGASAFQLFGGGIERTIDKWQGNEKMYSVALKAVNIEKEDRYQTIDEYIESWNNATGSFSKINRI</sequence>
<name>A0ABW6K6J8_9BACI</name>
<dbReference type="Proteomes" id="UP001601059">
    <property type="component" value="Unassembled WGS sequence"/>
</dbReference>
<dbReference type="RefSeq" id="WP_389358312.1">
    <property type="nucleotide sequence ID" value="NZ_JBIACK010000001.1"/>
</dbReference>